<dbReference type="Proteomes" id="UP001276761">
    <property type="component" value="Unassembled WGS sequence"/>
</dbReference>
<dbReference type="AlphaFoldDB" id="A0AAJ2VVE9"/>
<protein>
    <recommendedName>
        <fullName evidence="6">DdrB-like domain-containing protein</fullName>
    </recommendedName>
</protein>
<feature type="compositionally biased region" description="Basic and acidic residues" evidence="1">
    <location>
        <begin position="324"/>
        <end position="333"/>
    </location>
</feature>
<evidence type="ECO:0000256" key="1">
    <source>
        <dbReference type="SAM" id="MobiDB-lite"/>
    </source>
</evidence>
<evidence type="ECO:0000259" key="2">
    <source>
        <dbReference type="Pfam" id="PF18763"/>
    </source>
</evidence>
<dbReference type="RefSeq" id="WP_198349958.1">
    <property type="nucleotide sequence ID" value="NZ_JABASV010000012.1"/>
</dbReference>
<dbReference type="Pfam" id="PF18763">
    <property type="entry name" value="ddrB-ParB"/>
    <property type="match status" value="1"/>
</dbReference>
<evidence type="ECO:0000313" key="4">
    <source>
        <dbReference type="EMBL" id="MDX5979555.1"/>
    </source>
</evidence>
<feature type="region of interest" description="Disordered" evidence="1">
    <location>
        <begin position="264"/>
        <end position="288"/>
    </location>
</feature>
<feature type="region of interest" description="Disordered" evidence="1">
    <location>
        <begin position="40"/>
        <end position="86"/>
    </location>
</feature>
<dbReference type="EMBL" id="JAWXXT010000002">
    <property type="protein sequence ID" value="MDX5979555.1"/>
    <property type="molecule type" value="Genomic_DNA"/>
</dbReference>
<dbReference type="GeneID" id="303167543"/>
<dbReference type="InterPro" id="IPR041398">
    <property type="entry name" value="DdrB_dom"/>
</dbReference>
<feature type="compositionally biased region" description="Basic and acidic residues" evidence="1">
    <location>
        <begin position="52"/>
        <end position="74"/>
    </location>
</feature>
<dbReference type="Pfam" id="PF18823">
    <property type="entry name" value="InPase"/>
    <property type="match status" value="1"/>
</dbReference>
<feature type="region of interest" description="Disordered" evidence="1">
    <location>
        <begin position="309"/>
        <end position="333"/>
    </location>
</feature>
<feature type="domain" description="DdrB-like" evidence="2">
    <location>
        <begin position="289"/>
        <end position="420"/>
    </location>
</feature>
<comment type="caution">
    <text evidence="4">The sequence shown here is derived from an EMBL/GenBank/DDBJ whole genome shotgun (WGS) entry which is preliminary data.</text>
</comment>
<accession>A0AAJ2VVE9</accession>
<evidence type="ECO:0000313" key="5">
    <source>
        <dbReference type="Proteomes" id="UP001276761"/>
    </source>
</evidence>
<evidence type="ECO:0000259" key="3">
    <source>
        <dbReference type="Pfam" id="PF18823"/>
    </source>
</evidence>
<evidence type="ECO:0008006" key="6">
    <source>
        <dbReference type="Google" id="ProtNLM"/>
    </source>
</evidence>
<sequence>MRTDGMISAVRTATSLDELVVALNGDEDPLLTVYSEMELAEKAQQQQADQEAEQREREQAERKAQADRDRDDFRLSGSDSVSDVATSYGQDDMLGASMSSAVDSAAADTETALSAAQAQAGNYRKGKVTIHGLTVAIENPRGSTRRGVDEDGNEWESTLAHHYGDIKGTIGADGDSVDVFIGSAPEAETAYVVDQLNDNGGFDEHKVMLGFESESEAKAGYLANYEAGWRGLGSITPVPVSGLKTWLNRGSMQAPFRDYLMSPVSTNGEEEPDNFPGPRGREGDVRTPKGTRVATQFTVLEAGDLIASHTPDGRENAAFPQELQPRDRSRDTSRAWIQKTAKDLDPGLLGRTKKADSGAPIIGKDRIVESGNGRTLAIMEAYRLGMAGEYKAWLVEDAASYGLNPSQIAKMTAPVLVRVRTSSIDRATFAVEANQDDKLAMTATEKARADANRLTPELMSRFEPGADGDLLVASNRGFIQGFLQSLGDAEAAQYLTSAGEYTGPLIARLQAAVFAKAYVDERLLELMADSAKPENRNVINALSAAAPEFIQARAASEQGAQEVSENLAESVALSLENEAVKSLIDATNIVRQAKREGMEVAEYVSQMGLFGDIEPGVSAMAIFIAQNNRSSRRLSTAFKAMAEFVRGELERDNAAGGDMFGGGVVNMADVVEAANRVMEREYGEGQYQISAPAPDGLFESARQIRQRALERFIKP</sequence>
<gene>
    <name evidence="4" type="ORF">SIL78_18570</name>
</gene>
<feature type="domain" description="Inorganic pyrophosphatase" evidence="3">
    <location>
        <begin position="116"/>
        <end position="247"/>
    </location>
</feature>
<name>A0AAJ2VVE9_9GAMM</name>
<feature type="compositionally biased region" description="Polar residues" evidence="1">
    <location>
        <begin position="77"/>
        <end position="86"/>
    </location>
</feature>
<proteinExistence type="predicted"/>
<organism evidence="4 5">
    <name type="scientific">Vreelandella alkaliphila</name>
    <dbReference type="NCBI Taxonomy" id="272774"/>
    <lineage>
        <taxon>Bacteria</taxon>
        <taxon>Pseudomonadati</taxon>
        <taxon>Pseudomonadota</taxon>
        <taxon>Gammaproteobacteria</taxon>
        <taxon>Oceanospirillales</taxon>
        <taxon>Halomonadaceae</taxon>
        <taxon>Vreelandella</taxon>
    </lineage>
</organism>
<dbReference type="InterPro" id="IPR041595">
    <property type="entry name" value="Inorganic_Pase"/>
</dbReference>
<reference evidence="4" key="1">
    <citation type="submission" date="2023-11" db="EMBL/GenBank/DDBJ databases">
        <title>MicrobeMod: A computational toolkit for identifying prokaryotic methylation and restriction-modification with nanopore sequencing.</title>
        <authorList>
            <person name="Crits-Christoph A."/>
            <person name="Kang S.C."/>
            <person name="Lee H."/>
            <person name="Ostrov N."/>
        </authorList>
    </citation>
    <scope>NUCLEOTIDE SEQUENCE</scope>
    <source>
        <strain evidence="4">ATCC BAA-953</strain>
    </source>
</reference>